<dbReference type="OrthoDB" id="156657at2"/>
<gene>
    <name evidence="5" type="ORF">FKZ61_18140</name>
</gene>
<feature type="domain" description="Transcriptional regulator LacI/GalR-like sensor" evidence="4">
    <location>
        <begin position="3"/>
        <end position="139"/>
    </location>
</feature>
<keyword evidence="2" id="KW-0238">DNA-binding</keyword>
<evidence type="ECO:0000256" key="2">
    <source>
        <dbReference type="ARBA" id="ARBA00023125"/>
    </source>
</evidence>
<evidence type="ECO:0000313" key="5">
    <source>
        <dbReference type="EMBL" id="TQE94149.1"/>
    </source>
</evidence>
<accession>A0A540VBK4</accession>
<keyword evidence="6" id="KW-1185">Reference proteome</keyword>
<organism evidence="5 6">
    <name type="scientific">Litorilinea aerophila</name>
    <dbReference type="NCBI Taxonomy" id="1204385"/>
    <lineage>
        <taxon>Bacteria</taxon>
        <taxon>Bacillati</taxon>
        <taxon>Chloroflexota</taxon>
        <taxon>Caldilineae</taxon>
        <taxon>Caldilineales</taxon>
        <taxon>Caldilineaceae</taxon>
        <taxon>Litorilinea</taxon>
    </lineage>
</organism>
<dbReference type="PANTHER" id="PTHR30146">
    <property type="entry name" value="LACI-RELATED TRANSCRIPTIONAL REPRESSOR"/>
    <property type="match status" value="1"/>
</dbReference>
<dbReference type="AlphaFoldDB" id="A0A540VBK4"/>
<reference evidence="5 6" key="1">
    <citation type="submission" date="2019-06" db="EMBL/GenBank/DDBJ databases">
        <title>Genome sequence of Litorilinea aerophila BAA-2444.</title>
        <authorList>
            <person name="Maclea K.S."/>
            <person name="Maurais E.G."/>
            <person name="Iannazzi L.C."/>
        </authorList>
    </citation>
    <scope>NUCLEOTIDE SEQUENCE [LARGE SCALE GENOMIC DNA]</scope>
    <source>
        <strain evidence="5 6">ATCC BAA-2444</strain>
    </source>
</reference>
<dbReference type="Pfam" id="PF13377">
    <property type="entry name" value="Peripla_BP_3"/>
    <property type="match status" value="1"/>
</dbReference>
<dbReference type="InterPro" id="IPR028082">
    <property type="entry name" value="Peripla_BP_I"/>
</dbReference>
<name>A0A540VBK4_9CHLR</name>
<keyword evidence="3" id="KW-0804">Transcription</keyword>
<dbReference type="GO" id="GO:0000976">
    <property type="term" value="F:transcription cis-regulatory region binding"/>
    <property type="evidence" value="ECO:0007669"/>
    <property type="project" value="TreeGrafter"/>
</dbReference>
<dbReference type="PANTHER" id="PTHR30146:SF109">
    <property type="entry name" value="HTH-TYPE TRANSCRIPTIONAL REGULATOR GALS"/>
    <property type="match status" value="1"/>
</dbReference>
<dbReference type="GO" id="GO:0003700">
    <property type="term" value="F:DNA-binding transcription factor activity"/>
    <property type="evidence" value="ECO:0007669"/>
    <property type="project" value="TreeGrafter"/>
</dbReference>
<protein>
    <recommendedName>
        <fullName evidence="4">Transcriptional regulator LacI/GalR-like sensor domain-containing protein</fullName>
    </recommendedName>
</protein>
<dbReference type="RefSeq" id="WP_141611577.1">
    <property type="nucleotide sequence ID" value="NZ_VIGC02000027.1"/>
</dbReference>
<sequence length="144" mass="15389">MSAQQRLAGFYAALEDAGIAPEPGLIRAVGMEEEVGYREARALFSRPDPPRALIAGGNLVLIGILRAVQELGIVIGRDLALIGCDDTDLTRIYHPPITVIHRDLAQMGAMAARVLVDTMQKGGRQVVQLPTQLVIRASSLVPGP</sequence>
<keyword evidence="1" id="KW-0805">Transcription regulation</keyword>
<dbReference type="EMBL" id="VIGC01000027">
    <property type="protein sequence ID" value="TQE94149.1"/>
    <property type="molecule type" value="Genomic_DNA"/>
</dbReference>
<dbReference type="Proteomes" id="UP000317371">
    <property type="component" value="Unassembled WGS sequence"/>
</dbReference>
<evidence type="ECO:0000256" key="3">
    <source>
        <dbReference type="ARBA" id="ARBA00023163"/>
    </source>
</evidence>
<dbReference type="SUPFAM" id="SSF53822">
    <property type="entry name" value="Periplasmic binding protein-like I"/>
    <property type="match status" value="1"/>
</dbReference>
<dbReference type="InParanoid" id="A0A540VBK4"/>
<evidence type="ECO:0000256" key="1">
    <source>
        <dbReference type="ARBA" id="ARBA00023015"/>
    </source>
</evidence>
<dbReference type="InterPro" id="IPR046335">
    <property type="entry name" value="LacI/GalR-like_sensor"/>
</dbReference>
<evidence type="ECO:0000259" key="4">
    <source>
        <dbReference type="Pfam" id="PF13377"/>
    </source>
</evidence>
<evidence type="ECO:0000313" key="6">
    <source>
        <dbReference type="Proteomes" id="UP000317371"/>
    </source>
</evidence>
<proteinExistence type="predicted"/>
<comment type="caution">
    <text evidence="5">The sequence shown here is derived from an EMBL/GenBank/DDBJ whole genome shotgun (WGS) entry which is preliminary data.</text>
</comment>
<dbReference type="Gene3D" id="3.40.50.2300">
    <property type="match status" value="1"/>
</dbReference>